<evidence type="ECO:0000256" key="1">
    <source>
        <dbReference type="ARBA" id="ARBA00004370"/>
    </source>
</evidence>
<dbReference type="InterPro" id="IPR002994">
    <property type="entry name" value="Surf1/Shy1"/>
</dbReference>
<comment type="subcellular location">
    <subcellularLocation>
        <location evidence="6">Cell membrane</location>
        <topology evidence="6">Multi-pass membrane protein</topology>
    </subcellularLocation>
    <subcellularLocation>
        <location evidence="1">Membrane</location>
    </subcellularLocation>
</comment>
<dbReference type="CDD" id="cd06662">
    <property type="entry name" value="SURF1"/>
    <property type="match status" value="1"/>
</dbReference>
<dbReference type="Pfam" id="PF02104">
    <property type="entry name" value="SURF1"/>
    <property type="match status" value="1"/>
</dbReference>
<reference evidence="8" key="1">
    <citation type="submission" date="2020-10" db="EMBL/GenBank/DDBJ databases">
        <title>Connecting structure to function with the recovery of over 1000 high-quality activated sludge metagenome-assembled genomes encoding full-length rRNA genes using long-read sequencing.</title>
        <authorList>
            <person name="Singleton C.M."/>
            <person name="Petriglieri F."/>
            <person name="Kristensen J.M."/>
            <person name="Kirkegaard R.H."/>
            <person name="Michaelsen T.Y."/>
            <person name="Andersen M.H."/>
            <person name="Karst S.M."/>
            <person name="Dueholm M.S."/>
            <person name="Nielsen P.H."/>
            <person name="Albertsen M."/>
        </authorList>
    </citation>
    <scope>NUCLEOTIDE SEQUENCE</scope>
    <source>
        <strain evidence="8">EsbW_18-Q3-R4-48_MAXAC.044</strain>
    </source>
</reference>
<evidence type="ECO:0000256" key="7">
    <source>
        <dbReference type="SAM" id="MobiDB-lite"/>
    </source>
</evidence>
<comment type="caution">
    <text evidence="8">The sequence shown here is derived from an EMBL/GenBank/DDBJ whole genome shotgun (WGS) entry which is preliminary data.</text>
</comment>
<evidence type="ECO:0000256" key="4">
    <source>
        <dbReference type="ARBA" id="ARBA00022989"/>
    </source>
</evidence>
<feature type="compositionally biased region" description="Polar residues" evidence="7">
    <location>
        <begin position="1"/>
        <end position="13"/>
    </location>
</feature>
<dbReference type="AlphaFoldDB" id="A0A9D7I684"/>
<evidence type="ECO:0000313" key="8">
    <source>
        <dbReference type="EMBL" id="MBK7421996.1"/>
    </source>
</evidence>
<dbReference type="InterPro" id="IPR045214">
    <property type="entry name" value="Surf1/Surf4"/>
</dbReference>
<organism evidence="8 9">
    <name type="scientific">Candidatus Propionivibrio dominans</name>
    <dbReference type="NCBI Taxonomy" id="2954373"/>
    <lineage>
        <taxon>Bacteria</taxon>
        <taxon>Pseudomonadati</taxon>
        <taxon>Pseudomonadota</taxon>
        <taxon>Betaproteobacteria</taxon>
        <taxon>Rhodocyclales</taxon>
        <taxon>Rhodocyclaceae</taxon>
        <taxon>Propionivibrio</taxon>
    </lineage>
</organism>
<evidence type="ECO:0000313" key="9">
    <source>
        <dbReference type="Proteomes" id="UP000886602"/>
    </source>
</evidence>
<evidence type="ECO:0000256" key="3">
    <source>
        <dbReference type="ARBA" id="ARBA00022692"/>
    </source>
</evidence>
<name>A0A9D7I684_9RHOO</name>
<gene>
    <name evidence="8" type="ORF">IPJ48_02235</name>
</gene>
<keyword evidence="3 6" id="KW-0812">Transmembrane</keyword>
<dbReference type="PANTHER" id="PTHR23427">
    <property type="entry name" value="SURFEIT LOCUS PROTEIN"/>
    <property type="match status" value="1"/>
</dbReference>
<feature type="compositionally biased region" description="Low complexity" evidence="7">
    <location>
        <begin position="16"/>
        <end position="25"/>
    </location>
</feature>
<accession>A0A9D7I684</accession>
<dbReference type="PANTHER" id="PTHR23427:SF2">
    <property type="entry name" value="SURFEIT LOCUS PROTEIN 1"/>
    <property type="match status" value="1"/>
</dbReference>
<feature type="transmembrane region" description="Helical" evidence="6">
    <location>
        <begin position="243"/>
        <end position="263"/>
    </location>
</feature>
<evidence type="ECO:0000256" key="5">
    <source>
        <dbReference type="ARBA" id="ARBA00023136"/>
    </source>
</evidence>
<keyword evidence="4 6" id="KW-1133">Transmembrane helix</keyword>
<evidence type="ECO:0000256" key="6">
    <source>
        <dbReference type="RuleBase" id="RU363076"/>
    </source>
</evidence>
<comment type="similarity">
    <text evidence="2 6">Belongs to the SURF1 family.</text>
</comment>
<keyword evidence="6" id="KW-1003">Cell membrane</keyword>
<sequence length="269" mass="30226">MADSSKVNANYARTSEVAATPAAQEEAPEKSARHFRPRLLPTLAALLLLPVFISAGQWQWNKATIKGNLQKDLDARGAEPTIQIPTTLVDPQSLLFRKIVARGHYEAQYQILIDNRIHREQAGYHVITPLRLEGSDVRLLVNRGWVPALAEHHLVPQIATPTGTVEVTGTAIVPTTRFITLGADDVSRKTEWQNVWQNLDLGRFGKAVDFPLQPIVIELDATSTAGGFVREWRRPDERLETHLGYALQWWSFAATTVVLWLVVNFRRRS</sequence>
<dbReference type="EMBL" id="JADJNC010000004">
    <property type="protein sequence ID" value="MBK7421996.1"/>
    <property type="molecule type" value="Genomic_DNA"/>
</dbReference>
<feature type="transmembrane region" description="Helical" evidence="6">
    <location>
        <begin position="39"/>
        <end position="60"/>
    </location>
</feature>
<dbReference type="GO" id="GO:0005886">
    <property type="term" value="C:plasma membrane"/>
    <property type="evidence" value="ECO:0007669"/>
    <property type="project" value="UniProtKB-SubCell"/>
</dbReference>
<evidence type="ECO:0000256" key="2">
    <source>
        <dbReference type="ARBA" id="ARBA00007165"/>
    </source>
</evidence>
<keyword evidence="5 6" id="KW-0472">Membrane</keyword>
<dbReference type="PROSITE" id="PS50895">
    <property type="entry name" value="SURF1"/>
    <property type="match status" value="1"/>
</dbReference>
<dbReference type="Proteomes" id="UP000886602">
    <property type="component" value="Unassembled WGS sequence"/>
</dbReference>
<feature type="region of interest" description="Disordered" evidence="7">
    <location>
        <begin position="1"/>
        <end position="33"/>
    </location>
</feature>
<protein>
    <recommendedName>
        <fullName evidence="6">SURF1-like protein</fullName>
    </recommendedName>
</protein>
<proteinExistence type="inferred from homology"/>